<dbReference type="SUPFAM" id="SSF56399">
    <property type="entry name" value="ADP-ribosylation"/>
    <property type="match status" value="1"/>
</dbReference>
<sequence length="183" mass="20593">MLPILQRLCRIHNLVHSNHFKIFGYLVGGTKPRTLRRAQPVNELCHEVLLRTFCQPLQPRTFCSGPTALVGQRNGRFFGSGIYFADEACKCDSYTQAESGQRTIVLARVCLGEAWFALSPKPDMKNPPDGFCAVVGESKDNGGVLDFREYVVYEGTQALPMYLIHYKHGIRCSCTRCKFSSPR</sequence>
<dbReference type="GO" id="GO:1990404">
    <property type="term" value="F:NAD+-protein mono-ADP-ribosyltransferase activity"/>
    <property type="evidence" value="ECO:0007669"/>
    <property type="project" value="TreeGrafter"/>
</dbReference>
<accession>A0A6U9L5E1</accession>
<protein>
    <recommendedName>
        <fullName evidence="1">Poly [ADP-ribose] polymerase</fullName>
        <shortName evidence="1">PARP</shortName>
        <ecNumber evidence="1">2.4.2.-</ecNumber>
    </recommendedName>
</protein>
<dbReference type="PANTHER" id="PTHR45740:SF2">
    <property type="entry name" value="POLY [ADP-RIBOSE] POLYMERASE"/>
    <property type="match status" value="1"/>
</dbReference>
<dbReference type="EC" id="2.4.2.-" evidence="1"/>
<reference evidence="3" key="1">
    <citation type="submission" date="2021-01" db="EMBL/GenBank/DDBJ databases">
        <authorList>
            <person name="Corre E."/>
            <person name="Pelletier E."/>
            <person name="Niang G."/>
            <person name="Scheremetjew M."/>
            <person name="Finn R."/>
            <person name="Kale V."/>
            <person name="Holt S."/>
            <person name="Cochrane G."/>
            <person name="Meng A."/>
            <person name="Brown T."/>
            <person name="Cohen L."/>
        </authorList>
    </citation>
    <scope>NUCLEOTIDE SEQUENCE</scope>
    <source>
        <strain evidence="3">CCMP1795</strain>
    </source>
</reference>
<dbReference type="PROSITE" id="PS51059">
    <property type="entry name" value="PARP_CATALYTIC"/>
    <property type="match status" value="1"/>
</dbReference>
<evidence type="ECO:0000313" key="4">
    <source>
        <dbReference type="EMBL" id="CAE0619273.1"/>
    </source>
</evidence>
<dbReference type="GO" id="GO:0003950">
    <property type="term" value="F:NAD+ poly-ADP-ribosyltransferase activity"/>
    <property type="evidence" value="ECO:0007669"/>
    <property type="project" value="UniProtKB-UniRule"/>
</dbReference>
<gene>
    <name evidence="3" type="ORF">OMAR00292_LOCUS5077</name>
    <name evidence="4" type="ORF">OMAR00292_LOCUS5078</name>
</gene>
<proteinExistence type="predicted"/>
<dbReference type="InterPro" id="IPR012317">
    <property type="entry name" value="Poly(ADP-ribose)pol_cat_dom"/>
</dbReference>
<dbReference type="GO" id="GO:0005634">
    <property type="term" value="C:nucleus"/>
    <property type="evidence" value="ECO:0007669"/>
    <property type="project" value="TreeGrafter"/>
</dbReference>
<organism evidence="3">
    <name type="scientific">Oxyrrhis marina</name>
    <name type="common">Dinoflagellate</name>
    <dbReference type="NCBI Taxonomy" id="2969"/>
    <lineage>
        <taxon>Eukaryota</taxon>
        <taxon>Sar</taxon>
        <taxon>Alveolata</taxon>
        <taxon>Dinophyceae</taxon>
        <taxon>Oxyrrhinales</taxon>
        <taxon>Oxyrrhinaceae</taxon>
        <taxon>Oxyrrhis</taxon>
    </lineage>
</organism>
<dbReference type="EMBL" id="HBIT01009835">
    <property type="protein sequence ID" value="CAE0619273.1"/>
    <property type="molecule type" value="Transcribed_RNA"/>
</dbReference>
<dbReference type="Gene3D" id="3.90.228.10">
    <property type="match status" value="1"/>
</dbReference>
<dbReference type="EMBL" id="HBIT01009834">
    <property type="protein sequence ID" value="CAE0619270.1"/>
    <property type="molecule type" value="Transcribed_RNA"/>
</dbReference>
<dbReference type="Pfam" id="PF00644">
    <property type="entry name" value="PARP"/>
    <property type="match status" value="1"/>
</dbReference>
<dbReference type="InterPro" id="IPR051712">
    <property type="entry name" value="ARTD-AVP"/>
</dbReference>
<name>A0A6U9L5E1_OXYMA</name>
<keyword evidence="1" id="KW-0808">Transferase</keyword>
<evidence type="ECO:0000313" key="3">
    <source>
        <dbReference type="EMBL" id="CAE0619270.1"/>
    </source>
</evidence>
<dbReference type="PANTHER" id="PTHR45740">
    <property type="entry name" value="POLY [ADP-RIBOSE] POLYMERASE"/>
    <property type="match status" value="1"/>
</dbReference>
<evidence type="ECO:0000256" key="1">
    <source>
        <dbReference type="RuleBase" id="RU362114"/>
    </source>
</evidence>
<feature type="domain" description="PARP catalytic" evidence="2">
    <location>
        <begin position="1"/>
        <end position="175"/>
    </location>
</feature>
<dbReference type="AlphaFoldDB" id="A0A6U9L5E1"/>
<keyword evidence="1" id="KW-0328">Glycosyltransferase</keyword>
<keyword evidence="1" id="KW-0520">NAD</keyword>
<evidence type="ECO:0000259" key="2">
    <source>
        <dbReference type="PROSITE" id="PS51059"/>
    </source>
</evidence>